<evidence type="ECO:0000313" key="13">
    <source>
        <dbReference type="EMBL" id="MFC5545150.1"/>
    </source>
</evidence>
<reference evidence="14" key="1">
    <citation type="journal article" date="2019" name="Int. J. Syst. Evol. Microbiol.">
        <title>The Global Catalogue of Microorganisms (GCM) 10K type strain sequencing project: providing services to taxonomists for standard genome sequencing and annotation.</title>
        <authorList>
            <consortium name="The Broad Institute Genomics Platform"/>
            <consortium name="The Broad Institute Genome Sequencing Center for Infectious Disease"/>
            <person name="Wu L."/>
            <person name="Ma J."/>
        </authorList>
    </citation>
    <scope>NUCLEOTIDE SEQUENCE [LARGE SCALE GENOMIC DNA]</scope>
    <source>
        <strain evidence="14">CGMCC 4.1799</strain>
    </source>
</reference>
<keyword evidence="4" id="KW-1134">Transmembrane beta strand</keyword>
<keyword evidence="7" id="KW-0406">Ion transport</keyword>
<comment type="subunit">
    <text evidence="2">Homotrimer.</text>
</comment>
<evidence type="ECO:0000256" key="1">
    <source>
        <dbReference type="ARBA" id="ARBA00004571"/>
    </source>
</evidence>
<protein>
    <submittedName>
        <fullName evidence="13">Porin</fullName>
    </submittedName>
</protein>
<evidence type="ECO:0000256" key="11">
    <source>
        <dbReference type="SAM" id="SignalP"/>
    </source>
</evidence>
<keyword evidence="9" id="KW-0472">Membrane</keyword>
<dbReference type="Gene3D" id="2.40.160.10">
    <property type="entry name" value="Porin"/>
    <property type="match status" value="1"/>
</dbReference>
<dbReference type="InterPro" id="IPR050298">
    <property type="entry name" value="Gram-neg_bact_OMP"/>
</dbReference>
<evidence type="ECO:0000256" key="3">
    <source>
        <dbReference type="ARBA" id="ARBA00022448"/>
    </source>
</evidence>
<dbReference type="RefSeq" id="WP_248155671.1">
    <property type="nucleotide sequence ID" value="NZ_JAKZAJ010000002.1"/>
</dbReference>
<evidence type="ECO:0000259" key="12">
    <source>
        <dbReference type="Pfam" id="PF13609"/>
    </source>
</evidence>
<accession>A0ABW0RNG2</accession>
<dbReference type="Proteomes" id="UP001596055">
    <property type="component" value="Unassembled WGS sequence"/>
</dbReference>
<organism evidence="13 14">
    <name type="scientific">Marinobacter koreensis</name>
    <dbReference type="NCBI Taxonomy" id="335974"/>
    <lineage>
        <taxon>Bacteria</taxon>
        <taxon>Pseudomonadati</taxon>
        <taxon>Pseudomonadota</taxon>
        <taxon>Gammaproteobacteria</taxon>
        <taxon>Pseudomonadales</taxon>
        <taxon>Marinobacteraceae</taxon>
        <taxon>Marinobacter</taxon>
    </lineage>
</organism>
<keyword evidence="3" id="KW-0813">Transport</keyword>
<keyword evidence="14" id="KW-1185">Reference proteome</keyword>
<dbReference type="PANTHER" id="PTHR34501:SF9">
    <property type="entry name" value="MAJOR OUTER MEMBRANE PROTEIN P.IA"/>
    <property type="match status" value="1"/>
</dbReference>
<dbReference type="Pfam" id="PF13609">
    <property type="entry name" value="Porin_4"/>
    <property type="match status" value="1"/>
</dbReference>
<proteinExistence type="predicted"/>
<dbReference type="SUPFAM" id="SSF56935">
    <property type="entry name" value="Porins"/>
    <property type="match status" value="1"/>
</dbReference>
<dbReference type="EMBL" id="JBHSNL010000001">
    <property type="protein sequence ID" value="MFC5545150.1"/>
    <property type="molecule type" value="Genomic_DNA"/>
</dbReference>
<feature type="chain" id="PRO_5046950355" evidence="11">
    <location>
        <begin position="23"/>
        <end position="344"/>
    </location>
</feature>
<dbReference type="InterPro" id="IPR023614">
    <property type="entry name" value="Porin_dom_sf"/>
</dbReference>
<evidence type="ECO:0000256" key="8">
    <source>
        <dbReference type="ARBA" id="ARBA00023114"/>
    </source>
</evidence>
<dbReference type="PANTHER" id="PTHR34501">
    <property type="entry name" value="PROTEIN YDDL-RELATED"/>
    <property type="match status" value="1"/>
</dbReference>
<evidence type="ECO:0000256" key="2">
    <source>
        <dbReference type="ARBA" id="ARBA00011233"/>
    </source>
</evidence>
<keyword evidence="8" id="KW-0626">Porin</keyword>
<dbReference type="InterPro" id="IPR033900">
    <property type="entry name" value="Gram_neg_porin_domain"/>
</dbReference>
<evidence type="ECO:0000256" key="9">
    <source>
        <dbReference type="ARBA" id="ARBA00023136"/>
    </source>
</evidence>
<evidence type="ECO:0000256" key="4">
    <source>
        <dbReference type="ARBA" id="ARBA00022452"/>
    </source>
</evidence>
<keyword evidence="10" id="KW-0998">Cell outer membrane</keyword>
<feature type="domain" description="Porin" evidence="12">
    <location>
        <begin position="12"/>
        <end position="321"/>
    </location>
</feature>
<evidence type="ECO:0000256" key="10">
    <source>
        <dbReference type="ARBA" id="ARBA00023237"/>
    </source>
</evidence>
<feature type="signal peptide" evidence="11">
    <location>
        <begin position="1"/>
        <end position="22"/>
    </location>
</feature>
<evidence type="ECO:0000256" key="7">
    <source>
        <dbReference type="ARBA" id="ARBA00023065"/>
    </source>
</evidence>
<evidence type="ECO:0000313" key="14">
    <source>
        <dbReference type="Proteomes" id="UP001596055"/>
    </source>
</evidence>
<evidence type="ECO:0000256" key="5">
    <source>
        <dbReference type="ARBA" id="ARBA00022692"/>
    </source>
</evidence>
<evidence type="ECO:0000256" key="6">
    <source>
        <dbReference type="ARBA" id="ARBA00022729"/>
    </source>
</evidence>
<keyword evidence="5" id="KW-0812">Transmembrane</keyword>
<gene>
    <name evidence="13" type="ORF">ACFPQA_08815</name>
</gene>
<keyword evidence="6 11" id="KW-0732">Signal</keyword>
<name>A0ABW0RNG2_9GAMM</name>
<comment type="subcellular location">
    <subcellularLocation>
        <location evidence="1">Cell outer membrane</location>
        <topology evidence="1">Multi-pass membrane protein</topology>
    </subcellularLocation>
</comment>
<comment type="caution">
    <text evidence="13">The sequence shown here is derived from an EMBL/GenBank/DDBJ whole genome shotgun (WGS) entry which is preliminary data.</text>
</comment>
<sequence>MKKQLLALAVGSMVVVPSVALADKGPTVYGKVNVSYENQDDGTNDEWKLESNSSRIGVKGALDLDVDQLKAVYQAEFQMAVDDGNNGSESDKQTFSQRNIFGGFEHATLGRLIAGKFDSPFKKSQGEIDQFGDLRGDINKIVGGSERISNIIQYSTPKLANAVTVNVAMVPGEGTTVGNERRDSPADGISSSVVFDNGMLYGSVGYDSEIKTNLFDLGDADTLVDAMHVAAKLNMDQFEVGALIQQSENSDSAVDGGDYKDTTYIVSGAFKVDRWKLKAQYGVTDTDLTNDKVKLTAVGADYKMAKASKVFGYFAKVESDNTGAGALAIDDTTFGIGFEHKFSM</sequence>
<dbReference type="CDD" id="cd00342">
    <property type="entry name" value="gram_neg_porins"/>
    <property type="match status" value="1"/>
</dbReference>